<dbReference type="AlphaFoldDB" id="W4Q0R9"/>
<evidence type="ECO:0000313" key="1">
    <source>
        <dbReference type="EMBL" id="GAE24959.1"/>
    </source>
</evidence>
<dbReference type="Proteomes" id="UP000018890">
    <property type="component" value="Unassembled WGS sequence"/>
</dbReference>
<dbReference type="STRING" id="1236970.JCM9140_925"/>
<reference evidence="1" key="1">
    <citation type="journal article" date="2014" name="Genome Announc.">
        <title>Draft Genome Sequences of Three Alkaliphilic Bacillus Strains, Bacillus wakoensis JCM 9140T, Bacillus akibai JCM 9157T, and Bacillus hemicellulosilyticus JCM 9152T.</title>
        <authorList>
            <person name="Yuki M."/>
            <person name="Oshima K."/>
            <person name="Suda W."/>
            <person name="Oshida Y."/>
            <person name="Kitamura K."/>
            <person name="Iida T."/>
            <person name="Hattori M."/>
            <person name="Ohkuma M."/>
        </authorList>
    </citation>
    <scope>NUCLEOTIDE SEQUENCE [LARGE SCALE GENOMIC DNA]</scope>
    <source>
        <strain evidence="1">JCM 9140</strain>
    </source>
</reference>
<proteinExistence type="predicted"/>
<dbReference type="OrthoDB" id="9957663at2"/>
<evidence type="ECO:0000313" key="2">
    <source>
        <dbReference type="Proteomes" id="UP000018890"/>
    </source>
</evidence>
<protein>
    <submittedName>
        <fullName evidence="1">Uncharacterized protein</fullName>
    </submittedName>
</protein>
<gene>
    <name evidence="1" type="ORF">JCM9140_925</name>
</gene>
<dbReference type="EMBL" id="BAUT01000005">
    <property type="protein sequence ID" value="GAE24959.1"/>
    <property type="molecule type" value="Genomic_DNA"/>
</dbReference>
<organism evidence="1 2">
    <name type="scientific">Halalkalibacter wakoensis JCM 9140</name>
    <dbReference type="NCBI Taxonomy" id="1236970"/>
    <lineage>
        <taxon>Bacteria</taxon>
        <taxon>Bacillati</taxon>
        <taxon>Bacillota</taxon>
        <taxon>Bacilli</taxon>
        <taxon>Bacillales</taxon>
        <taxon>Bacillaceae</taxon>
        <taxon>Halalkalibacter</taxon>
    </lineage>
</organism>
<name>W4Q0R9_9BACI</name>
<sequence>MKEMIKMVTRELVEVKQYLQEELKNHYYVVWEKVEICSDDSDTISTEEVVKVMFEPSDNSSLVPMFVVTVLNPSDIEDTLEVVKKECKTIFKEKVPA</sequence>
<accession>W4Q0R9</accession>
<dbReference type="RefSeq" id="WP_034742688.1">
    <property type="nucleotide sequence ID" value="NZ_BAUT01000005.1"/>
</dbReference>
<comment type="caution">
    <text evidence="1">The sequence shown here is derived from an EMBL/GenBank/DDBJ whole genome shotgun (WGS) entry which is preliminary data.</text>
</comment>
<keyword evidence="2" id="KW-1185">Reference proteome</keyword>